<feature type="compositionally biased region" description="Polar residues" evidence="3">
    <location>
        <begin position="252"/>
        <end position="266"/>
    </location>
</feature>
<dbReference type="Gene3D" id="1.25.40.20">
    <property type="entry name" value="Ankyrin repeat-containing domain"/>
    <property type="match status" value="2"/>
</dbReference>
<evidence type="ECO:0000256" key="1">
    <source>
        <dbReference type="ARBA" id="ARBA00022737"/>
    </source>
</evidence>
<feature type="non-terminal residue" evidence="4">
    <location>
        <position position="1"/>
    </location>
</feature>
<accession>A0A6A6GGK3</accession>
<reference evidence="5" key="1">
    <citation type="journal article" date="2020" name="Stud. Mycol.">
        <title>101 Dothideomycetes genomes: A test case for predicting lifestyles and emergence of pathogens.</title>
        <authorList>
            <person name="Haridas S."/>
            <person name="Albert R."/>
            <person name="Binder M."/>
            <person name="Bloem J."/>
            <person name="LaButti K."/>
            <person name="Salamov A."/>
            <person name="Andreopoulos B."/>
            <person name="Baker S."/>
            <person name="Barry K."/>
            <person name="Bills G."/>
            <person name="Bluhm B."/>
            <person name="Cannon C."/>
            <person name="Castanera R."/>
            <person name="Culley D."/>
            <person name="Daum C."/>
            <person name="Ezra D."/>
            <person name="Gonzalez J."/>
            <person name="Henrissat B."/>
            <person name="Kuo A."/>
            <person name="Liang C."/>
            <person name="Lipzen A."/>
            <person name="Lutzoni F."/>
            <person name="Magnuson J."/>
            <person name="Mondo S."/>
            <person name="Nolan M."/>
            <person name="Ohm R."/>
            <person name="Pangilinan J."/>
            <person name="Park H.-J."/>
            <person name="Ramirez L."/>
            <person name="Alfaro M."/>
            <person name="Sun H."/>
            <person name="Tritt A."/>
            <person name="Yoshinaga Y."/>
            <person name="Zwiers L.-H."/>
            <person name="Turgeon B."/>
            <person name="Goodwin S."/>
            <person name="Spatafora J."/>
            <person name="Crous P."/>
            <person name="Grigoriev I."/>
        </authorList>
    </citation>
    <scope>NUCLEOTIDE SEQUENCE [LARGE SCALE GENOMIC DNA]</scope>
    <source>
        <strain evidence="5">CECT 20119</strain>
    </source>
</reference>
<feature type="region of interest" description="Disordered" evidence="3">
    <location>
        <begin position="236"/>
        <end position="266"/>
    </location>
</feature>
<dbReference type="PANTHER" id="PTHR24198">
    <property type="entry name" value="ANKYRIN REPEAT AND PROTEIN KINASE DOMAIN-CONTAINING PROTEIN"/>
    <property type="match status" value="1"/>
</dbReference>
<dbReference type="Pfam" id="PF12796">
    <property type="entry name" value="Ank_2"/>
    <property type="match status" value="1"/>
</dbReference>
<evidence type="ECO:0000256" key="2">
    <source>
        <dbReference type="ARBA" id="ARBA00023043"/>
    </source>
</evidence>
<name>A0A6A6GGK3_9PEZI</name>
<keyword evidence="1" id="KW-0677">Repeat</keyword>
<evidence type="ECO:0000256" key="3">
    <source>
        <dbReference type="SAM" id="MobiDB-lite"/>
    </source>
</evidence>
<dbReference type="OrthoDB" id="341259at2759"/>
<dbReference type="EMBL" id="ML992504">
    <property type="protein sequence ID" value="KAF2224801.1"/>
    <property type="molecule type" value="Genomic_DNA"/>
</dbReference>
<dbReference type="SUPFAM" id="SSF48403">
    <property type="entry name" value="Ankyrin repeat"/>
    <property type="match status" value="1"/>
</dbReference>
<proteinExistence type="predicted"/>
<sequence length="266" mass="29404">SASINFTNEDSLNALDCALESIVFNGPDLDEVVADPQCEAVVRKLLDHGAEAYVPESSKYGRADALGRAVSRLQDGSVVIRLLLDHGANPNPHVASQQDSPLFRAIRLGKPQTAQLLLSHGANIHDQFVSPGNPGFLGHPLQIAMEDDLYSWRGKDVRTTCLLFRLLLDQGVDVDAPWRNGRNGLHAVARRGLLPFAEIFLEFRPRRDSITNALEAARARKHWNMVKLLENALEETSFRSEEGEDAKDEVEGSQSEDPQLQDQGNH</sequence>
<dbReference type="InterPro" id="IPR002110">
    <property type="entry name" value="Ankyrin_rpt"/>
</dbReference>
<dbReference type="InterPro" id="IPR036770">
    <property type="entry name" value="Ankyrin_rpt-contain_sf"/>
</dbReference>
<organism evidence="4 5">
    <name type="scientific">Elsinoe ampelina</name>
    <dbReference type="NCBI Taxonomy" id="302913"/>
    <lineage>
        <taxon>Eukaryota</taxon>
        <taxon>Fungi</taxon>
        <taxon>Dikarya</taxon>
        <taxon>Ascomycota</taxon>
        <taxon>Pezizomycotina</taxon>
        <taxon>Dothideomycetes</taxon>
        <taxon>Dothideomycetidae</taxon>
        <taxon>Myriangiales</taxon>
        <taxon>Elsinoaceae</taxon>
        <taxon>Elsinoe</taxon>
    </lineage>
</organism>
<evidence type="ECO:0000313" key="4">
    <source>
        <dbReference type="EMBL" id="KAF2224801.1"/>
    </source>
</evidence>
<dbReference type="PANTHER" id="PTHR24198:SF165">
    <property type="entry name" value="ANKYRIN REPEAT-CONTAINING PROTEIN-RELATED"/>
    <property type="match status" value="1"/>
</dbReference>
<keyword evidence="2" id="KW-0040">ANK repeat</keyword>
<gene>
    <name evidence="4" type="ORF">BDZ85DRAFT_84576</name>
</gene>
<protein>
    <submittedName>
        <fullName evidence="4">Uncharacterized protein</fullName>
    </submittedName>
</protein>
<dbReference type="AlphaFoldDB" id="A0A6A6GGK3"/>
<dbReference type="SMART" id="SM00248">
    <property type="entry name" value="ANK"/>
    <property type="match status" value="4"/>
</dbReference>
<keyword evidence="5" id="KW-1185">Reference proteome</keyword>
<dbReference type="Proteomes" id="UP000799538">
    <property type="component" value="Unassembled WGS sequence"/>
</dbReference>
<evidence type="ECO:0000313" key="5">
    <source>
        <dbReference type="Proteomes" id="UP000799538"/>
    </source>
</evidence>